<feature type="transmembrane region" description="Helical" evidence="1">
    <location>
        <begin position="50"/>
        <end position="68"/>
    </location>
</feature>
<keyword evidence="1" id="KW-0472">Membrane</keyword>
<evidence type="ECO:0000313" key="2">
    <source>
        <dbReference type="EMBL" id="MCF0060593.1"/>
    </source>
</evidence>
<reference evidence="2" key="1">
    <citation type="submission" date="2021-12" db="EMBL/GenBank/DDBJ databases">
        <title>Novel species in genus Dyadobacter.</title>
        <authorList>
            <person name="Ma C."/>
        </authorList>
    </citation>
    <scope>NUCLEOTIDE SEQUENCE</scope>
    <source>
        <strain evidence="2">LJ419</strain>
    </source>
</reference>
<name>A0A9X1PH10_9BACT</name>
<protein>
    <submittedName>
        <fullName evidence="2">Uncharacterized protein</fullName>
    </submittedName>
</protein>
<gene>
    <name evidence="2" type="ORF">LXM26_03755</name>
</gene>
<dbReference type="Proteomes" id="UP001139000">
    <property type="component" value="Unassembled WGS sequence"/>
</dbReference>
<dbReference type="RefSeq" id="WP_234653451.1">
    <property type="nucleotide sequence ID" value="NZ_CP094997.1"/>
</dbReference>
<keyword evidence="1" id="KW-0812">Transmembrane</keyword>
<comment type="caution">
    <text evidence="2">The sequence shown here is derived from an EMBL/GenBank/DDBJ whole genome shotgun (WGS) entry which is preliminary data.</text>
</comment>
<dbReference type="AlphaFoldDB" id="A0A9X1PH10"/>
<keyword evidence="3" id="KW-1185">Reference proteome</keyword>
<evidence type="ECO:0000313" key="3">
    <source>
        <dbReference type="Proteomes" id="UP001139000"/>
    </source>
</evidence>
<feature type="transmembrane region" description="Helical" evidence="1">
    <location>
        <begin position="89"/>
        <end position="106"/>
    </location>
</feature>
<proteinExistence type="predicted"/>
<evidence type="ECO:0000256" key="1">
    <source>
        <dbReference type="SAM" id="Phobius"/>
    </source>
</evidence>
<feature type="transmembrane region" description="Helical" evidence="1">
    <location>
        <begin position="118"/>
        <end position="140"/>
    </location>
</feature>
<accession>A0A9X1PH10</accession>
<dbReference type="EMBL" id="JAJTTC010000001">
    <property type="protein sequence ID" value="MCF0060593.1"/>
    <property type="molecule type" value="Genomic_DNA"/>
</dbReference>
<keyword evidence="1" id="KW-1133">Transmembrane helix</keyword>
<sequence>MNKSPINYVLTAVIGATLWVIFAIFLASYFSENPSLAEKYPEDLAVELRLIFGAGTMLSILFAGYWYYYGSQEKVAGQLPAAKTKWRTLFFMQVLIAVALAFAIVIRNRNEGIESQWFVIYFLVLSLLTFTLFWLTTFLFSPRTVKFVPFGK</sequence>
<feature type="transmembrane region" description="Helical" evidence="1">
    <location>
        <begin position="7"/>
        <end position="30"/>
    </location>
</feature>
<organism evidence="2 3">
    <name type="scientific">Dyadobacter chenwenxiniae</name>
    <dbReference type="NCBI Taxonomy" id="2906456"/>
    <lineage>
        <taxon>Bacteria</taxon>
        <taxon>Pseudomonadati</taxon>
        <taxon>Bacteroidota</taxon>
        <taxon>Cytophagia</taxon>
        <taxon>Cytophagales</taxon>
        <taxon>Spirosomataceae</taxon>
        <taxon>Dyadobacter</taxon>
    </lineage>
</organism>